<sequence>MFRLKFKNVLGEERGYIMGLNWSLKELYDSFKCEEFQNDMKKLDDTIKGLKEFIDEATKDHDNEKEKLENMIKKEQDLDCLESKIGGFAFLTISVNSKNEEANKADDLLNLKLSLLAEPQTKMNKWISEIKDIGSIIENSSLLKEHKFYLEEIIESSKHLLSEKEEALLAKMKNSGSNAWVTYKNLLISNHKVDMEIDGEISSTPLTMVLNMAYDSDKEIRKKAYESEIESYKKIEDGVAAALNGIKGEVLTVSETRGYESPLHMTLENSRMDKETLDVMLEAMKEKLPAFRKYLRRKGELLGYKNGLPFYELYAPVIKNEMKFNYEEAKSFVEKNFRTFSDNLGNFARKAFDNNWIDVMPKEGKVGGAFCSSLMGLKESRILLNFGGKFSDVVTMAHELGHGFHSSCLNNESVLNTSYPMPLAETASNFCEAIVKKAAIKNASKEEAFTILETEISDSTQVIIDIYSRYLFESEVFNRRKNGSLSVDEIKEIMLDSQRQAYGDGLDQEYLHPYMWTWKSHYYYADANFYNFPYAFGILFAKGLYAEYLKRGKEFPEQYEELLSVTGKNKIEDVTRIMDIDVHDINFWRNSLKLIEKDIDTFIAFSYEI</sequence>
<dbReference type="NCBIfam" id="TIGR02290">
    <property type="entry name" value="M3_fam_3"/>
    <property type="match status" value="1"/>
</dbReference>
<evidence type="ECO:0000256" key="7">
    <source>
        <dbReference type="SAM" id="Coils"/>
    </source>
</evidence>
<comment type="similarity">
    <text evidence="6">Belongs to the peptidase M3 family.</text>
</comment>
<dbReference type="Gene3D" id="1.10.1370.20">
    <property type="entry name" value="Oligoendopeptidase f, C-terminal domain"/>
    <property type="match status" value="1"/>
</dbReference>
<keyword evidence="11" id="KW-1185">Reference proteome</keyword>
<organism evidence="10 11">
    <name type="scientific">Clostridium frigidicarnis</name>
    <dbReference type="NCBI Taxonomy" id="84698"/>
    <lineage>
        <taxon>Bacteria</taxon>
        <taxon>Bacillati</taxon>
        <taxon>Bacillota</taxon>
        <taxon>Clostridia</taxon>
        <taxon>Eubacteriales</taxon>
        <taxon>Clostridiaceae</taxon>
        <taxon>Clostridium</taxon>
    </lineage>
</organism>
<evidence type="ECO:0000259" key="9">
    <source>
        <dbReference type="Pfam" id="PF08439"/>
    </source>
</evidence>
<dbReference type="Proteomes" id="UP000198619">
    <property type="component" value="Unassembled WGS sequence"/>
</dbReference>
<dbReference type="InterPro" id="IPR042088">
    <property type="entry name" value="OligoPept_F_C"/>
</dbReference>
<proteinExistence type="inferred from homology"/>
<keyword evidence="7" id="KW-0175">Coiled coil</keyword>
<dbReference type="EMBL" id="FOKI01000006">
    <property type="protein sequence ID" value="SFA91408.1"/>
    <property type="molecule type" value="Genomic_DNA"/>
</dbReference>
<dbReference type="CDD" id="cd09607">
    <property type="entry name" value="M3B_PepF"/>
    <property type="match status" value="1"/>
</dbReference>
<evidence type="ECO:0000313" key="10">
    <source>
        <dbReference type="EMBL" id="SFA91408.1"/>
    </source>
</evidence>
<comment type="cofactor">
    <cofactor evidence="6">
        <name>Zn(2+)</name>
        <dbReference type="ChEBI" id="CHEBI:29105"/>
    </cofactor>
    <text evidence="6">Binds 1 zinc ion.</text>
</comment>
<keyword evidence="4 6" id="KW-0862">Zinc</keyword>
<dbReference type="InterPro" id="IPR013647">
    <property type="entry name" value="OligopepF_N_dom"/>
</dbReference>
<evidence type="ECO:0000256" key="3">
    <source>
        <dbReference type="ARBA" id="ARBA00022801"/>
    </source>
</evidence>
<dbReference type="SUPFAM" id="SSF55486">
    <property type="entry name" value="Metalloproteases ('zincins'), catalytic domain"/>
    <property type="match status" value="1"/>
</dbReference>
<name>A0A1I0WT97_9CLOT</name>
<dbReference type="InterPro" id="IPR001567">
    <property type="entry name" value="Pept_M3A_M3B_dom"/>
</dbReference>
<dbReference type="Gene3D" id="1.20.140.70">
    <property type="entry name" value="Oligopeptidase f, N-terminal domain"/>
    <property type="match status" value="1"/>
</dbReference>
<dbReference type="InterPro" id="IPR034006">
    <property type="entry name" value="M3B_PepF_2"/>
</dbReference>
<dbReference type="STRING" id="84698.SAMN04488528_100612"/>
<evidence type="ECO:0000256" key="6">
    <source>
        <dbReference type="RuleBase" id="RU003435"/>
    </source>
</evidence>
<dbReference type="GO" id="GO:0006508">
    <property type="term" value="P:proteolysis"/>
    <property type="evidence" value="ECO:0007669"/>
    <property type="project" value="UniProtKB-KW"/>
</dbReference>
<gene>
    <name evidence="10" type="ORF">SAMN04488528_100612</name>
</gene>
<evidence type="ECO:0000313" key="11">
    <source>
        <dbReference type="Proteomes" id="UP000198619"/>
    </source>
</evidence>
<feature type="coiled-coil region" evidence="7">
    <location>
        <begin position="33"/>
        <end position="78"/>
    </location>
</feature>
<dbReference type="Pfam" id="PF01432">
    <property type="entry name" value="Peptidase_M3"/>
    <property type="match status" value="1"/>
</dbReference>
<dbReference type="InterPro" id="IPR011977">
    <property type="entry name" value="Pept_M3B_clade3"/>
</dbReference>
<keyword evidence="1 6" id="KW-0645">Protease</keyword>
<accession>A0A1I0WT97</accession>
<dbReference type="GO" id="GO:0004222">
    <property type="term" value="F:metalloendopeptidase activity"/>
    <property type="evidence" value="ECO:0007669"/>
    <property type="project" value="InterPro"/>
</dbReference>
<evidence type="ECO:0000256" key="4">
    <source>
        <dbReference type="ARBA" id="ARBA00022833"/>
    </source>
</evidence>
<feature type="domain" description="Peptidase M3A/M3B catalytic" evidence="8">
    <location>
        <begin position="212"/>
        <end position="588"/>
    </location>
</feature>
<dbReference type="GO" id="GO:0046872">
    <property type="term" value="F:metal ion binding"/>
    <property type="evidence" value="ECO:0007669"/>
    <property type="project" value="UniProtKB-UniRule"/>
</dbReference>
<dbReference type="Pfam" id="PF08439">
    <property type="entry name" value="Peptidase_M3_N"/>
    <property type="match status" value="1"/>
</dbReference>
<evidence type="ECO:0000256" key="5">
    <source>
        <dbReference type="ARBA" id="ARBA00023049"/>
    </source>
</evidence>
<dbReference type="AlphaFoldDB" id="A0A1I0WT97"/>
<evidence type="ECO:0000259" key="8">
    <source>
        <dbReference type="Pfam" id="PF01432"/>
    </source>
</evidence>
<keyword evidence="3 6" id="KW-0378">Hydrolase</keyword>
<feature type="domain" description="Oligopeptidase F N-terminal" evidence="9">
    <location>
        <begin position="133"/>
        <end position="189"/>
    </location>
</feature>
<reference evidence="10 11" key="1">
    <citation type="submission" date="2016-10" db="EMBL/GenBank/DDBJ databases">
        <authorList>
            <person name="de Groot N.N."/>
        </authorList>
    </citation>
    <scope>NUCLEOTIDE SEQUENCE [LARGE SCALE GENOMIC DNA]</scope>
    <source>
        <strain evidence="10 11">DSM 12271</strain>
    </source>
</reference>
<evidence type="ECO:0000256" key="2">
    <source>
        <dbReference type="ARBA" id="ARBA00022723"/>
    </source>
</evidence>
<protein>
    <submittedName>
        <fullName evidence="10">Oligoendopeptidase, pepF/M3 family</fullName>
    </submittedName>
</protein>
<evidence type="ECO:0000256" key="1">
    <source>
        <dbReference type="ARBA" id="ARBA00022670"/>
    </source>
</evidence>
<keyword evidence="5 6" id="KW-0482">Metalloprotease</keyword>
<keyword evidence="2 6" id="KW-0479">Metal-binding</keyword>